<proteinExistence type="predicted"/>
<protein>
    <submittedName>
        <fullName evidence="3">Transposase</fullName>
    </submittedName>
</protein>
<reference evidence="3" key="1">
    <citation type="submission" date="2016-06" db="UniProtKB">
        <authorList>
            <consortium name="WormBaseParasite"/>
        </authorList>
    </citation>
    <scope>IDENTIFICATION</scope>
</reference>
<evidence type="ECO:0000313" key="2">
    <source>
        <dbReference type="Proteomes" id="UP000271098"/>
    </source>
</evidence>
<organism evidence="3">
    <name type="scientific">Gongylonema pulchrum</name>
    <dbReference type="NCBI Taxonomy" id="637853"/>
    <lineage>
        <taxon>Eukaryota</taxon>
        <taxon>Metazoa</taxon>
        <taxon>Ecdysozoa</taxon>
        <taxon>Nematoda</taxon>
        <taxon>Chromadorea</taxon>
        <taxon>Rhabditida</taxon>
        <taxon>Spirurina</taxon>
        <taxon>Spiruromorpha</taxon>
        <taxon>Spiruroidea</taxon>
        <taxon>Gongylonematidae</taxon>
        <taxon>Gongylonema</taxon>
    </lineage>
</organism>
<name>A0A183DPH0_9BILA</name>
<accession>A0A183DPH0</accession>
<dbReference type="WBParaSite" id="GPUH_0001062401-mRNA-1">
    <property type="protein sequence ID" value="GPUH_0001062401-mRNA-1"/>
    <property type="gene ID" value="GPUH_0001062401"/>
</dbReference>
<gene>
    <name evidence="1" type="ORF">GPUH_LOCUS10611</name>
</gene>
<dbReference type="AlphaFoldDB" id="A0A183DPH0"/>
<dbReference type="EMBL" id="UYRT01078059">
    <property type="protein sequence ID" value="VDN17680.1"/>
    <property type="molecule type" value="Genomic_DNA"/>
</dbReference>
<reference evidence="1 2" key="2">
    <citation type="submission" date="2018-11" db="EMBL/GenBank/DDBJ databases">
        <authorList>
            <consortium name="Pathogen Informatics"/>
        </authorList>
    </citation>
    <scope>NUCLEOTIDE SEQUENCE [LARGE SCALE GENOMIC DNA]</scope>
</reference>
<evidence type="ECO:0000313" key="3">
    <source>
        <dbReference type="WBParaSite" id="GPUH_0001062401-mRNA-1"/>
    </source>
</evidence>
<sequence length="80" mass="9167">MFNILKQTTAQRHECITQKVKSKDFSARQQYSEEPFAGLAQTKLLIREHQFVKRETAKTATRLGSARLVIVSAWEALCDL</sequence>
<evidence type="ECO:0000313" key="1">
    <source>
        <dbReference type="EMBL" id="VDN17680.1"/>
    </source>
</evidence>
<dbReference type="Proteomes" id="UP000271098">
    <property type="component" value="Unassembled WGS sequence"/>
</dbReference>
<keyword evidence="2" id="KW-1185">Reference proteome</keyword>